<feature type="domain" description="N-acetyltransferase" evidence="3">
    <location>
        <begin position="1"/>
        <end position="170"/>
    </location>
</feature>
<dbReference type="InterPro" id="IPR050832">
    <property type="entry name" value="Bact_Acetyltransf"/>
</dbReference>
<sequence length="170" mass="18934">MQLRPATIDDAQELADFGRESFAAAFAHLYRPEDLAAFNAESYSPEAVEAEIAGDTCTHRIAEDDGKIVGYCKLRYPSKLAGYSQAANPLELGQLYTHPSMTGTGIGAKLMDWALDVARDGRHDSVLLSVWSGNHRAQKFYERYGFAKIADIHFKVGEQLDEEFLYELPL</sequence>
<name>A0A7S8F4L8_9SPHN</name>
<dbReference type="PROSITE" id="PS51186">
    <property type="entry name" value="GNAT"/>
    <property type="match status" value="1"/>
</dbReference>
<gene>
    <name evidence="4" type="ORF">IRL76_00130</name>
</gene>
<dbReference type="PANTHER" id="PTHR43877">
    <property type="entry name" value="AMINOALKYLPHOSPHONATE N-ACETYLTRANSFERASE-RELATED-RELATED"/>
    <property type="match status" value="1"/>
</dbReference>
<evidence type="ECO:0000256" key="1">
    <source>
        <dbReference type="ARBA" id="ARBA00022679"/>
    </source>
</evidence>
<dbReference type="CDD" id="cd04301">
    <property type="entry name" value="NAT_SF"/>
    <property type="match status" value="1"/>
</dbReference>
<dbReference type="AlphaFoldDB" id="A0A7S8F4L8"/>
<dbReference type="Gene3D" id="3.40.630.30">
    <property type="match status" value="1"/>
</dbReference>
<dbReference type="Proteomes" id="UP000594459">
    <property type="component" value="Chromosome"/>
</dbReference>
<dbReference type="RefSeq" id="WP_200982040.1">
    <property type="nucleotide sequence ID" value="NZ_CP064654.1"/>
</dbReference>
<dbReference type="KEGG" id="qso:IRL76_00130"/>
<dbReference type="SUPFAM" id="SSF55729">
    <property type="entry name" value="Acyl-CoA N-acyltransferases (Nat)"/>
    <property type="match status" value="1"/>
</dbReference>
<dbReference type="InterPro" id="IPR000182">
    <property type="entry name" value="GNAT_dom"/>
</dbReference>
<keyword evidence="2" id="KW-0012">Acyltransferase</keyword>
<accession>A0A7S8F4L8</accession>
<evidence type="ECO:0000259" key="3">
    <source>
        <dbReference type="PROSITE" id="PS51186"/>
    </source>
</evidence>
<organism evidence="4 5">
    <name type="scientific">Qipengyuania soli</name>
    <dbReference type="NCBI Taxonomy" id="2782568"/>
    <lineage>
        <taxon>Bacteria</taxon>
        <taxon>Pseudomonadati</taxon>
        <taxon>Pseudomonadota</taxon>
        <taxon>Alphaproteobacteria</taxon>
        <taxon>Sphingomonadales</taxon>
        <taxon>Erythrobacteraceae</taxon>
        <taxon>Qipengyuania</taxon>
    </lineage>
</organism>
<dbReference type="InterPro" id="IPR016181">
    <property type="entry name" value="Acyl_CoA_acyltransferase"/>
</dbReference>
<protein>
    <submittedName>
        <fullName evidence="4">GNAT family N-acetyltransferase</fullName>
    </submittedName>
</protein>
<evidence type="ECO:0000256" key="2">
    <source>
        <dbReference type="ARBA" id="ARBA00023315"/>
    </source>
</evidence>
<dbReference type="EMBL" id="CP064654">
    <property type="protein sequence ID" value="QPC99036.1"/>
    <property type="molecule type" value="Genomic_DNA"/>
</dbReference>
<proteinExistence type="predicted"/>
<dbReference type="Pfam" id="PF00583">
    <property type="entry name" value="Acetyltransf_1"/>
    <property type="match status" value="1"/>
</dbReference>
<keyword evidence="1 4" id="KW-0808">Transferase</keyword>
<evidence type="ECO:0000313" key="5">
    <source>
        <dbReference type="Proteomes" id="UP000594459"/>
    </source>
</evidence>
<keyword evidence="5" id="KW-1185">Reference proteome</keyword>
<reference evidence="4 5" key="1">
    <citation type="submission" date="2020-11" db="EMBL/GenBank/DDBJ databases">
        <title>The genome sequence of Erythrobacter sp. 6D36.</title>
        <authorList>
            <person name="Liu Y."/>
        </authorList>
    </citation>
    <scope>NUCLEOTIDE SEQUENCE [LARGE SCALE GENOMIC DNA]</scope>
    <source>
        <strain evidence="4 5">6D36</strain>
    </source>
</reference>
<evidence type="ECO:0000313" key="4">
    <source>
        <dbReference type="EMBL" id="QPC99036.1"/>
    </source>
</evidence>
<dbReference type="GO" id="GO:0016747">
    <property type="term" value="F:acyltransferase activity, transferring groups other than amino-acyl groups"/>
    <property type="evidence" value="ECO:0007669"/>
    <property type="project" value="InterPro"/>
</dbReference>